<gene>
    <name evidence="2" type="ORF">KS419_03035</name>
</gene>
<proteinExistence type="predicted"/>
<dbReference type="EMBL" id="JAHQCS010000045">
    <property type="protein sequence ID" value="MBU9710718.1"/>
    <property type="molecule type" value="Genomic_DNA"/>
</dbReference>
<evidence type="ECO:0000259" key="1">
    <source>
        <dbReference type="Pfam" id="PF01323"/>
    </source>
</evidence>
<comment type="caution">
    <text evidence="2">The sequence shown here is derived from an EMBL/GenBank/DDBJ whole genome shotgun (WGS) entry which is preliminary data.</text>
</comment>
<dbReference type="RefSeq" id="WP_217064614.1">
    <property type="nucleotide sequence ID" value="NZ_JAHQCS010000045.1"/>
</dbReference>
<organism evidence="2 3">
    <name type="scientific">Evansella tamaricis</name>
    <dbReference type="NCBI Taxonomy" id="2069301"/>
    <lineage>
        <taxon>Bacteria</taxon>
        <taxon>Bacillati</taxon>
        <taxon>Bacillota</taxon>
        <taxon>Bacilli</taxon>
        <taxon>Bacillales</taxon>
        <taxon>Bacillaceae</taxon>
        <taxon>Evansella</taxon>
    </lineage>
</organism>
<protein>
    <submittedName>
        <fullName evidence="2">DsbA family oxidoreductase</fullName>
    </submittedName>
</protein>
<sequence length="234" mass="26916">MKIEVWSDFACPFCYIGKRRLEQAMEHFPHRQEVQIIFRSFQLDPYAKVNNSEDLYDVLASKYGMSREKARQMSNQVKEQAKEVGLDFQFDTAVHTNTGDAHRLAHYSYEHGKGLEMTERLLKAYFTDSLHLGEHEVLSDLAVEVGLSREGVQRMLTKGDYQSEVKMDQENGSKLGVRGVPFFVFDEKYAISGAQPYAVFKETLEKAWEEKQKIEFVNPDDTISNQCSDNSCDS</sequence>
<dbReference type="Pfam" id="PF01323">
    <property type="entry name" value="DSBA"/>
    <property type="match status" value="1"/>
</dbReference>
<reference evidence="2 3" key="1">
    <citation type="submission" date="2021-06" db="EMBL/GenBank/DDBJ databases">
        <title>Bacillus sp. RD4P76, an endophyte from a halophyte.</title>
        <authorList>
            <person name="Sun J.-Q."/>
        </authorList>
    </citation>
    <scope>NUCLEOTIDE SEQUENCE [LARGE SCALE GENOMIC DNA]</scope>
    <source>
        <strain evidence="2 3">CGMCC 1.15917</strain>
    </source>
</reference>
<dbReference type="CDD" id="cd03024">
    <property type="entry name" value="DsbA_FrnE"/>
    <property type="match status" value="1"/>
</dbReference>
<accession>A0ABS6JB28</accession>
<evidence type="ECO:0000313" key="3">
    <source>
        <dbReference type="Proteomes" id="UP000784880"/>
    </source>
</evidence>
<feature type="domain" description="DSBA-like thioredoxin" evidence="1">
    <location>
        <begin position="3"/>
        <end position="204"/>
    </location>
</feature>
<dbReference type="PANTHER" id="PTHR13887:SF41">
    <property type="entry name" value="THIOREDOXIN SUPERFAMILY PROTEIN"/>
    <property type="match status" value="1"/>
</dbReference>
<evidence type="ECO:0000313" key="2">
    <source>
        <dbReference type="EMBL" id="MBU9710718.1"/>
    </source>
</evidence>
<keyword evidence="3" id="KW-1185">Reference proteome</keyword>
<dbReference type="Proteomes" id="UP000784880">
    <property type="component" value="Unassembled WGS sequence"/>
</dbReference>
<dbReference type="InterPro" id="IPR001853">
    <property type="entry name" value="DSBA-like_thioredoxin_dom"/>
</dbReference>
<name>A0ABS6JB28_9BACI</name>
<dbReference type="PANTHER" id="PTHR13887">
    <property type="entry name" value="GLUTATHIONE S-TRANSFERASE KAPPA"/>
    <property type="match status" value="1"/>
</dbReference>